<dbReference type="InterPro" id="IPR000531">
    <property type="entry name" value="Beta-barrel_TonB"/>
</dbReference>
<evidence type="ECO:0000256" key="6">
    <source>
        <dbReference type="ARBA" id="ARBA00023136"/>
    </source>
</evidence>
<dbReference type="STRING" id="1195760.SAMN05444281_1612"/>
<accession>A0A1M5V8V6</accession>
<evidence type="ECO:0000256" key="9">
    <source>
        <dbReference type="RuleBase" id="RU003357"/>
    </source>
</evidence>
<evidence type="ECO:0000259" key="10">
    <source>
        <dbReference type="Pfam" id="PF00593"/>
    </source>
</evidence>
<reference evidence="13" key="1">
    <citation type="submission" date="2016-11" db="EMBL/GenBank/DDBJ databases">
        <authorList>
            <person name="Varghese N."/>
            <person name="Submissions S."/>
        </authorList>
    </citation>
    <scope>NUCLEOTIDE SEQUENCE [LARGE SCALE GENOMIC DNA]</scope>
    <source>
        <strain evidence="13">DSM 100572</strain>
    </source>
</reference>
<keyword evidence="4 8" id="KW-0812">Transmembrane</keyword>
<evidence type="ECO:0000256" key="8">
    <source>
        <dbReference type="PROSITE-ProRule" id="PRU01360"/>
    </source>
</evidence>
<dbReference type="InterPro" id="IPR023997">
    <property type="entry name" value="TonB-dep_OMP_SusC/RagA_CS"/>
</dbReference>
<dbReference type="Proteomes" id="UP000184109">
    <property type="component" value="Unassembled WGS sequence"/>
</dbReference>
<sequence>MLNYYFSNYLFFLLKVRKKKKFTLNKTGLCFIAFVLFFSVNEMNAQSKTVSGTVTTKDSELPLPGATVMVKGTSNGTLTDFDGNYSLNITSENPTLIFSYVGYITQEVLVGNRKVVNFVMEGDEYKLDEVVVIGYGTTKKSDLTGAVVTLGGDELRERPVSNVAEALQGRMAGVQVTSTDGSPDSEINIRVRGGGSLTQDASPLVIVDGFPVNSISDVAPSNIENITVLKDASSTAIYGSRGANGVIIVTTKSGKNGKITTNLNAFYGVKTIANTVGVLDPEDYVSWQYEYALLTDPKTPGESGYLQSYTDYFGLWQDRDQYNGQKGNNWQKQMYGQMGEVHSRDLSVRGGTDKFNYNFNYAHYDEKSIMVGSKFKRDNLSLALKSKVNDKVDLAFTIRYADTGIENGTGAEQSEGSTPRDSRYKQTVLYSPIPISGLTTSNTDDALSNDLINPLVVLADNQREKQRKNYNLLGRLDWEIIDNLSFQTSLGLDNYNDLDYRYYGRSTYYVSNNAAAENQGMPALIFSDQKRDRFRNANTLNYDFKNVLGADHSLDLLIGEEMIISKSNEVENIIQGYPKFFDFETTKSLTTQGTPVSIDNNYSPDDKLLSFFGRVKYSYKDRYLLRATYRADGSSKFLGDNQWGYFPSAAVAWKITEEEFLKDSDFLNTLKLRVSYGQSGNNNIPSGQQVQTFQSRTTTYLNGVSNYWAASSTLANPDLKWETTVTQNVGLDFGFFNNRLTGSLEAYKNITKDLLINFPTPGTGYTSQYRNMGEVQNSGLEASFNAVVFSDKDYGLSLGLNVAMNKNKINSLGVMDDFGQATSWASTQIGNDYVVNVGQSLGAMYGYQNDGRYEVSDFDYDAATSTYTLKSGIADASAVVGNVMPGTMKLKDVSGPNGVPDGIVDINDNAIIGDANPDFTGGFTMNANAYGFDLAAIFNFSIGNDIYNASKIEYATATENGQYRNLSNIMASGNRWKNLDAATGQLVTDPTQLAAMNENTTMWSPYMQRNVFSDWAVEDGSFLRLNTITLGYTIPDEKLSKIGISKLRFYATTNNVFVLTNYSGPDPEVSTRRNTPLTPGTDYSPFPRSRSLIFGLNLNF</sequence>
<dbReference type="Pfam" id="PF13715">
    <property type="entry name" value="CarbopepD_reg_2"/>
    <property type="match status" value="1"/>
</dbReference>
<keyword evidence="6 8" id="KW-0472">Membrane</keyword>
<organism evidence="12 13">
    <name type="scientific">Wenyingzhuangia marina</name>
    <dbReference type="NCBI Taxonomy" id="1195760"/>
    <lineage>
        <taxon>Bacteria</taxon>
        <taxon>Pseudomonadati</taxon>
        <taxon>Bacteroidota</taxon>
        <taxon>Flavobacteriia</taxon>
        <taxon>Flavobacteriales</taxon>
        <taxon>Flavobacteriaceae</taxon>
        <taxon>Wenyingzhuangia</taxon>
    </lineage>
</organism>
<dbReference type="Gene3D" id="2.170.130.10">
    <property type="entry name" value="TonB-dependent receptor, plug domain"/>
    <property type="match status" value="1"/>
</dbReference>
<feature type="domain" description="TonB-dependent receptor plug" evidence="11">
    <location>
        <begin position="140"/>
        <end position="246"/>
    </location>
</feature>
<evidence type="ECO:0000313" key="12">
    <source>
        <dbReference type="EMBL" id="SHH71702.1"/>
    </source>
</evidence>
<keyword evidence="5 9" id="KW-0798">TonB box</keyword>
<evidence type="ECO:0000256" key="5">
    <source>
        <dbReference type="ARBA" id="ARBA00023077"/>
    </source>
</evidence>
<evidence type="ECO:0000256" key="3">
    <source>
        <dbReference type="ARBA" id="ARBA00022452"/>
    </source>
</evidence>
<dbReference type="Pfam" id="PF00593">
    <property type="entry name" value="TonB_dep_Rec_b-barrel"/>
    <property type="match status" value="1"/>
</dbReference>
<dbReference type="PROSITE" id="PS52016">
    <property type="entry name" value="TONB_DEPENDENT_REC_3"/>
    <property type="match status" value="1"/>
</dbReference>
<dbReference type="InterPro" id="IPR039426">
    <property type="entry name" value="TonB-dep_rcpt-like"/>
</dbReference>
<keyword evidence="3 8" id="KW-1134">Transmembrane beta strand</keyword>
<dbReference type="Gene3D" id="2.60.40.1120">
    <property type="entry name" value="Carboxypeptidase-like, regulatory domain"/>
    <property type="match status" value="1"/>
</dbReference>
<dbReference type="Pfam" id="PF07715">
    <property type="entry name" value="Plug"/>
    <property type="match status" value="1"/>
</dbReference>
<dbReference type="Gene3D" id="2.40.170.20">
    <property type="entry name" value="TonB-dependent receptor, beta-barrel domain"/>
    <property type="match status" value="1"/>
</dbReference>
<dbReference type="GO" id="GO:0009279">
    <property type="term" value="C:cell outer membrane"/>
    <property type="evidence" value="ECO:0007669"/>
    <property type="project" value="UniProtKB-SubCell"/>
</dbReference>
<dbReference type="EMBL" id="FQXQ01000003">
    <property type="protein sequence ID" value="SHH71702.1"/>
    <property type="molecule type" value="Genomic_DNA"/>
</dbReference>
<comment type="similarity">
    <text evidence="8 9">Belongs to the TonB-dependent receptor family.</text>
</comment>
<keyword evidence="2 8" id="KW-0813">Transport</keyword>
<dbReference type="FunFam" id="2.170.130.10:FF:000008">
    <property type="entry name" value="SusC/RagA family TonB-linked outer membrane protein"/>
    <property type="match status" value="1"/>
</dbReference>
<dbReference type="SUPFAM" id="SSF56935">
    <property type="entry name" value="Porins"/>
    <property type="match status" value="1"/>
</dbReference>
<proteinExistence type="inferred from homology"/>
<keyword evidence="7 8" id="KW-0998">Cell outer membrane</keyword>
<dbReference type="NCBIfam" id="TIGR04057">
    <property type="entry name" value="SusC_RagA_signa"/>
    <property type="match status" value="1"/>
</dbReference>
<dbReference type="InterPro" id="IPR012910">
    <property type="entry name" value="Plug_dom"/>
</dbReference>
<keyword evidence="13" id="KW-1185">Reference proteome</keyword>
<evidence type="ECO:0000256" key="4">
    <source>
        <dbReference type="ARBA" id="ARBA00022692"/>
    </source>
</evidence>
<evidence type="ECO:0000259" key="11">
    <source>
        <dbReference type="Pfam" id="PF07715"/>
    </source>
</evidence>
<comment type="subcellular location">
    <subcellularLocation>
        <location evidence="1 8">Cell outer membrane</location>
        <topology evidence="1 8">Multi-pass membrane protein</topology>
    </subcellularLocation>
</comment>
<gene>
    <name evidence="12" type="ORF">SAMN05444281_1612</name>
</gene>
<dbReference type="InterPro" id="IPR036942">
    <property type="entry name" value="Beta-barrel_TonB_sf"/>
</dbReference>
<protein>
    <submittedName>
        <fullName evidence="12">TonB-linked outer membrane protein, SusC/RagA family</fullName>
    </submittedName>
</protein>
<name>A0A1M5V8V6_9FLAO</name>
<dbReference type="InterPro" id="IPR037066">
    <property type="entry name" value="Plug_dom_sf"/>
</dbReference>
<evidence type="ECO:0000256" key="2">
    <source>
        <dbReference type="ARBA" id="ARBA00022448"/>
    </source>
</evidence>
<evidence type="ECO:0000313" key="13">
    <source>
        <dbReference type="Proteomes" id="UP000184109"/>
    </source>
</evidence>
<feature type="domain" description="TonB-dependent receptor-like beta-barrel" evidence="10">
    <location>
        <begin position="450"/>
        <end position="866"/>
    </location>
</feature>
<dbReference type="SUPFAM" id="SSF49464">
    <property type="entry name" value="Carboxypeptidase regulatory domain-like"/>
    <property type="match status" value="1"/>
</dbReference>
<dbReference type="InterPro" id="IPR008969">
    <property type="entry name" value="CarboxyPept-like_regulatory"/>
</dbReference>
<evidence type="ECO:0000256" key="1">
    <source>
        <dbReference type="ARBA" id="ARBA00004571"/>
    </source>
</evidence>
<dbReference type="InterPro" id="IPR023996">
    <property type="entry name" value="TonB-dep_OMP_SusC/RagA"/>
</dbReference>
<dbReference type="NCBIfam" id="TIGR04056">
    <property type="entry name" value="OMP_RagA_SusC"/>
    <property type="match status" value="1"/>
</dbReference>
<dbReference type="AlphaFoldDB" id="A0A1M5V8V6"/>
<evidence type="ECO:0000256" key="7">
    <source>
        <dbReference type="ARBA" id="ARBA00023237"/>
    </source>
</evidence>